<proteinExistence type="predicted"/>
<evidence type="ECO:0000259" key="1">
    <source>
        <dbReference type="Pfam" id="PF00483"/>
    </source>
</evidence>
<dbReference type="RefSeq" id="WP_013118796.1">
    <property type="nucleotide sequence ID" value="NC_014151.1"/>
</dbReference>
<dbReference type="EMBL" id="CP001964">
    <property type="protein sequence ID" value="ADG76468.1"/>
    <property type="molecule type" value="Genomic_DNA"/>
</dbReference>
<dbReference type="Gene3D" id="3.90.550.10">
    <property type="entry name" value="Spore Coat Polysaccharide Biosynthesis Protein SpsA, Chain A"/>
    <property type="match status" value="1"/>
</dbReference>
<organism evidence="2 3">
    <name type="scientific">Cellulomonas flavigena (strain ATCC 482 / DSM 20109 / BCRC 11376 / JCM 18109 / NBRC 3775 / NCIMB 8073 / NRS 134)</name>
    <dbReference type="NCBI Taxonomy" id="446466"/>
    <lineage>
        <taxon>Bacteria</taxon>
        <taxon>Bacillati</taxon>
        <taxon>Actinomycetota</taxon>
        <taxon>Actinomycetes</taxon>
        <taxon>Micrococcales</taxon>
        <taxon>Cellulomonadaceae</taxon>
        <taxon>Cellulomonas</taxon>
    </lineage>
</organism>
<keyword evidence="3" id="KW-1185">Reference proteome</keyword>
<gene>
    <name evidence="2" type="ordered locus">Cfla_3597</name>
</gene>
<feature type="domain" description="Nucleotidyl transferase" evidence="1">
    <location>
        <begin position="8"/>
        <end position="132"/>
    </location>
</feature>
<dbReference type="STRING" id="446466.Cfla_3597"/>
<evidence type="ECO:0000313" key="2">
    <source>
        <dbReference type="EMBL" id="ADG76468.1"/>
    </source>
</evidence>
<reference evidence="2 3" key="1">
    <citation type="journal article" date="2010" name="Stand. Genomic Sci.">
        <title>Complete genome sequence of Cellulomonas flavigena type strain (134).</title>
        <authorList>
            <person name="Abt B."/>
            <person name="Foster B."/>
            <person name="Lapidus A."/>
            <person name="Clum A."/>
            <person name="Sun H."/>
            <person name="Pukall R."/>
            <person name="Lucas S."/>
            <person name="Glavina Del Rio T."/>
            <person name="Nolan M."/>
            <person name="Tice H."/>
            <person name="Cheng J.F."/>
            <person name="Pitluck S."/>
            <person name="Liolios K."/>
            <person name="Ivanova N."/>
            <person name="Mavromatis K."/>
            <person name="Ovchinnikova G."/>
            <person name="Pati A."/>
            <person name="Goodwin L."/>
            <person name="Chen A."/>
            <person name="Palaniappan K."/>
            <person name="Land M."/>
            <person name="Hauser L."/>
            <person name="Chang Y.J."/>
            <person name="Jeffries C.D."/>
            <person name="Rohde M."/>
            <person name="Goker M."/>
            <person name="Woyke T."/>
            <person name="Bristow J."/>
            <person name="Eisen J.A."/>
            <person name="Markowitz V."/>
            <person name="Hugenholtz P."/>
            <person name="Kyrpides N.C."/>
            <person name="Klenk H.P."/>
        </authorList>
    </citation>
    <scope>NUCLEOTIDE SEQUENCE [LARGE SCALE GENOMIC DNA]</scope>
    <source>
        <strain evidence="3">ATCC 482 / DSM 20109 / BCRC 11376 / JCM 18109 / NBRC 3775 / NCIMB 8073 / NRS 134</strain>
    </source>
</reference>
<dbReference type="InterPro" id="IPR050486">
    <property type="entry name" value="Mannose-1P_guanyltransferase"/>
</dbReference>
<dbReference type="PANTHER" id="PTHR22572">
    <property type="entry name" value="SUGAR-1-PHOSPHATE GUANYL TRANSFERASE"/>
    <property type="match status" value="1"/>
</dbReference>
<dbReference type="InterPro" id="IPR029044">
    <property type="entry name" value="Nucleotide-diphossugar_trans"/>
</dbReference>
<dbReference type="Proteomes" id="UP000000849">
    <property type="component" value="Chromosome"/>
</dbReference>
<dbReference type="Pfam" id="PF00483">
    <property type="entry name" value="NTP_transferase"/>
    <property type="match status" value="1"/>
</dbReference>
<dbReference type="SUPFAM" id="SSF53448">
    <property type="entry name" value="Nucleotide-diphospho-sugar transferases"/>
    <property type="match status" value="1"/>
</dbReference>
<dbReference type="eggNOG" id="COG1208">
    <property type="taxonomic scope" value="Bacteria"/>
</dbReference>
<accession>D5UDL2</accession>
<sequence length="242" mass="25583">MTASPPQVVLLAGGAGTRLRPVTGDVPKVLVPVGDRPFLELLLDQYEGTGVRDVHLCLGVHADQVLAHLARHPRPDLRITWTVEDHPLGTAGCLRLAAPALHDEFAVVVGDSLLTEPVGELTQRWHATGREAAMAVLHNAGALVPSNVAVADGLVVTYDKHAAPGSLEHVDYGVLLLRRTALGRLPDAATQDLSTLVASLVEDRELAAVEVGRRFYEIGSPRGLAELRAVVGHGPGADRVPA</sequence>
<dbReference type="HOGENOM" id="CLU_029499_2_0_11"/>
<dbReference type="AlphaFoldDB" id="D5UDL2"/>
<keyword evidence="2" id="KW-0808">Transferase</keyword>
<protein>
    <submittedName>
        <fullName evidence="2">Nucleotidyl transferase</fullName>
    </submittedName>
</protein>
<dbReference type="OrthoDB" id="9814110at2"/>
<dbReference type="GO" id="GO:0016740">
    <property type="term" value="F:transferase activity"/>
    <property type="evidence" value="ECO:0007669"/>
    <property type="project" value="UniProtKB-KW"/>
</dbReference>
<evidence type="ECO:0000313" key="3">
    <source>
        <dbReference type="Proteomes" id="UP000000849"/>
    </source>
</evidence>
<dbReference type="InterPro" id="IPR005835">
    <property type="entry name" value="NTP_transferase_dom"/>
</dbReference>
<dbReference type="KEGG" id="cfl:Cfla_3597"/>
<name>D5UDL2_CELFN</name>